<evidence type="ECO:0000313" key="1">
    <source>
        <dbReference type="EMBL" id="OUK03844.1"/>
    </source>
</evidence>
<evidence type="ECO:0000313" key="2">
    <source>
        <dbReference type="Proteomes" id="UP000194606"/>
    </source>
</evidence>
<evidence type="ECO:0008006" key="3">
    <source>
        <dbReference type="Google" id="ProtNLM"/>
    </source>
</evidence>
<dbReference type="RefSeq" id="WP_086583100.1">
    <property type="nucleotide sequence ID" value="NZ_MUIZ01000006.1"/>
</dbReference>
<dbReference type="EMBL" id="MUIZ01000006">
    <property type="protein sequence ID" value="OUK03844.1"/>
    <property type="molecule type" value="Genomic_DNA"/>
</dbReference>
<dbReference type="Proteomes" id="UP000194606">
    <property type="component" value="Unassembled WGS sequence"/>
</dbReference>
<dbReference type="AlphaFoldDB" id="A0A252CBB7"/>
<sequence length="73" mass="8555">MASRTRRKTEAGMTYRNWDESEEKKLYELSTKGFSDSEISLMIDRSVSAIANRRYFLRERGDWDKIAEGGDEI</sequence>
<reference evidence="1 2" key="1">
    <citation type="submission" date="2017-02" db="EMBL/GenBank/DDBJ databases">
        <authorList>
            <person name="Peterson S.W."/>
        </authorList>
    </citation>
    <scope>NUCLEOTIDE SEQUENCE [LARGE SCALE GENOMIC DNA]</scope>
    <source>
        <strain evidence="1">159469</strain>
    </source>
</reference>
<organism evidence="1 2">
    <name type="scientific">Lactococcus petauri</name>
    <dbReference type="NCBI Taxonomy" id="1940789"/>
    <lineage>
        <taxon>Bacteria</taxon>
        <taxon>Bacillati</taxon>
        <taxon>Bacillota</taxon>
        <taxon>Bacilli</taxon>
        <taxon>Lactobacillales</taxon>
        <taxon>Streptococcaceae</taxon>
        <taxon>Lactococcus</taxon>
    </lineage>
</organism>
<accession>A0A252CBB7</accession>
<comment type="caution">
    <text evidence="1">The sequence shown here is derived from an EMBL/GenBank/DDBJ whole genome shotgun (WGS) entry which is preliminary data.</text>
</comment>
<name>A0A252CBB7_9LACT</name>
<protein>
    <recommendedName>
        <fullName evidence="3">Myb-like domain-containing protein</fullName>
    </recommendedName>
</protein>
<proteinExistence type="predicted"/>
<gene>
    <name evidence="1" type="ORF">BZZ03_09335</name>
</gene>